<dbReference type="EMBL" id="NDHY01000002">
    <property type="protein sequence ID" value="RII00729.1"/>
    <property type="molecule type" value="Genomic_DNA"/>
</dbReference>
<dbReference type="SUPFAM" id="SSF81301">
    <property type="entry name" value="Nucleotidyltransferase"/>
    <property type="match status" value="1"/>
</dbReference>
<keyword evidence="1" id="KW-0175">Coiled coil</keyword>
<proteinExistence type="predicted"/>
<comment type="caution">
    <text evidence="3">The sequence shown here is derived from an EMBL/GenBank/DDBJ whole genome shotgun (WGS) entry which is preliminary data.</text>
</comment>
<dbReference type="Proteomes" id="UP000266287">
    <property type="component" value="Unassembled WGS sequence"/>
</dbReference>
<gene>
    <name evidence="3" type="ORF">B9J77_01565</name>
</gene>
<feature type="domain" description="Polymerase beta nucleotidyltransferase" evidence="2">
    <location>
        <begin position="89"/>
        <end position="164"/>
    </location>
</feature>
<organism evidence="3 4">
    <name type="scientific">candidate division NPL-UPA2 bacterium Unc8</name>
    <dbReference type="NCBI Taxonomy" id="1980939"/>
    <lineage>
        <taxon>Bacteria</taxon>
    </lineage>
</organism>
<dbReference type="Pfam" id="PF18765">
    <property type="entry name" value="Polbeta"/>
    <property type="match status" value="1"/>
</dbReference>
<dbReference type="InterPro" id="IPR036390">
    <property type="entry name" value="WH_DNA-bd_sf"/>
</dbReference>
<dbReference type="InterPro" id="IPR041633">
    <property type="entry name" value="Polbeta"/>
</dbReference>
<dbReference type="Gene3D" id="1.10.10.10">
    <property type="entry name" value="Winged helix-like DNA-binding domain superfamily/Winged helix DNA-binding domain"/>
    <property type="match status" value="1"/>
</dbReference>
<dbReference type="InterPro" id="IPR043519">
    <property type="entry name" value="NT_sf"/>
</dbReference>
<dbReference type="AlphaFoldDB" id="A0A399FZ74"/>
<reference evidence="3 4" key="1">
    <citation type="submission" date="2018-08" db="EMBL/GenBank/DDBJ databases">
        <title>Draft genome of candidate division NPL-UPA2 bacterium Unc8 that adapted to ultra-basic serpentinizing groundwater.</title>
        <authorList>
            <person name="Ishii S."/>
            <person name="Suzuki S."/>
            <person name="Nealson K.H."/>
        </authorList>
    </citation>
    <scope>NUCLEOTIDE SEQUENCE [LARGE SCALE GENOMIC DNA]</scope>
    <source>
        <strain evidence="3">Unc8</strain>
    </source>
</reference>
<evidence type="ECO:0000313" key="3">
    <source>
        <dbReference type="EMBL" id="RII00729.1"/>
    </source>
</evidence>
<dbReference type="InterPro" id="IPR036388">
    <property type="entry name" value="WH-like_DNA-bd_sf"/>
</dbReference>
<dbReference type="CDD" id="cd05403">
    <property type="entry name" value="NT_KNTase_like"/>
    <property type="match status" value="1"/>
</dbReference>
<protein>
    <recommendedName>
        <fullName evidence="2">Polymerase beta nucleotidyltransferase domain-containing protein</fullName>
    </recommendedName>
</protein>
<dbReference type="Gene3D" id="3.30.460.10">
    <property type="entry name" value="Beta Polymerase, domain 2"/>
    <property type="match status" value="1"/>
</dbReference>
<dbReference type="SUPFAM" id="SSF46785">
    <property type="entry name" value="Winged helix' DNA-binding domain"/>
    <property type="match status" value="1"/>
</dbReference>
<sequence length="182" mass="21428">MISLKSEITRKLLNYFFLNPKESLYINELSRNLALDKRNLVKKIKELEREGILKSQVRGNLKLYPINRDYPLYNEYRRIVIKTIGFEEGIRNALKDVKAIREVYIYGSYAKNKMDTHSDIDLIVVGGHSIISLQKKLNKLQKEINREINVVDIGEKEFKRKIKNKDPFITGILKNKHIRINL</sequence>
<feature type="coiled-coil region" evidence="1">
    <location>
        <begin position="130"/>
        <end position="157"/>
    </location>
</feature>
<evidence type="ECO:0000259" key="2">
    <source>
        <dbReference type="Pfam" id="PF18765"/>
    </source>
</evidence>
<accession>A0A399FZ74</accession>
<name>A0A399FZ74_UNCN2</name>
<evidence type="ECO:0000313" key="4">
    <source>
        <dbReference type="Proteomes" id="UP000266287"/>
    </source>
</evidence>
<evidence type="ECO:0000256" key="1">
    <source>
        <dbReference type="SAM" id="Coils"/>
    </source>
</evidence>